<dbReference type="EMBL" id="BK015798">
    <property type="protein sequence ID" value="DAE25481.1"/>
    <property type="molecule type" value="Genomic_DNA"/>
</dbReference>
<keyword evidence="1" id="KW-0118">Viral capsid assembly</keyword>
<reference evidence="4" key="1">
    <citation type="journal article" date="2021" name="Proc. Natl. Acad. Sci. U.S.A.">
        <title>A Catalog of Tens of Thousands of Viruses from Human Metagenomes Reveals Hidden Associations with Chronic Diseases.</title>
        <authorList>
            <person name="Tisza M.J."/>
            <person name="Buck C.B."/>
        </authorList>
    </citation>
    <scope>NUCLEOTIDE SEQUENCE</scope>
    <source>
        <strain evidence="4">Ctxi06</strain>
    </source>
</reference>
<evidence type="ECO:0000256" key="3">
    <source>
        <dbReference type="ARBA" id="ARBA00023219"/>
    </source>
</evidence>
<evidence type="ECO:0000256" key="1">
    <source>
        <dbReference type="ARBA" id="ARBA00022950"/>
    </source>
</evidence>
<keyword evidence="2" id="KW-1162">Viral penetration into host cytoplasm</keyword>
<name>A0A8S5R315_9CAUD</name>
<keyword evidence="2" id="KW-1160">Virus entry into host cell</keyword>
<evidence type="ECO:0000256" key="2">
    <source>
        <dbReference type="ARBA" id="ARBA00023009"/>
    </source>
</evidence>
<keyword evidence="2" id="KW-1171">Viral genome ejection through host cell envelope</keyword>
<dbReference type="Pfam" id="PF04860">
    <property type="entry name" value="Phage_portal"/>
    <property type="match status" value="1"/>
</dbReference>
<dbReference type="InterPro" id="IPR006427">
    <property type="entry name" value="Portal_HK97"/>
</dbReference>
<dbReference type="NCBIfam" id="TIGR01537">
    <property type="entry name" value="portal_HK97"/>
    <property type="match status" value="1"/>
</dbReference>
<organism evidence="4">
    <name type="scientific">Myoviridae sp. ctxi06</name>
    <dbReference type="NCBI Taxonomy" id="2826713"/>
    <lineage>
        <taxon>Viruses</taxon>
        <taxon>Duplodnaviria</taxon>
        <taxon>Heunggongvirae</taxon>
        <taxon>Uroviricota</taxon>
        <taxon>Caudoviricetes</taxon>
    </lineage>
</organism>
<accession>A0A8S5R315</accession>
<protein>
    <submittedName>
        <fullName evidence="4">Portal protein</fullName>
    </submittedName>
</protein>
<evidence type="ECO:0000313" key="4">
    <source>
        <dbReference type="EMBL" id="DAE25481.1"/>
    </source>
</evidence>
<keyword evidence="1" id="KW-1188">Viral release from host cell</keyword>
<keyword evidence="3" id="KW-0231">Viral genome packaging</keyword>
<dbReference type="InterPro" id="IPR006944">
    <property type="entry name" value="Phage/GTA_portal"/>
</dbReference>
<proteinExistence type="predicted"/>
<sequence>MAWLCAPDTYDSLCCQGYVSLAANPEICAGVDTIARLVGSMTIHLMENREDGDVRILNELSRKIDIEPNAYMTRADFVHWIVRTMYLEGNGNAVVWPRTRAGIIQDLQPIPSAFVAFIPDGWGYRVIVNGKEYDPDDVLHFTLNPDPLYPWLGTGYRISLADVAQNLKQAATTQKGFMESKWKPSLIVKVDALTEEFSSPEGRRVLLESYIDTARAGEPWMIPAEQFEVEQVKPLTLSDLALDAMVTLDKRTVAAVLGIPAFVLGVGDFNRDAWNNFINTTIMPLARNMEQELTKKLLYSPGWFFRFNSWSLFSYSINELVSAGAEMVDRMALRRNEWRGWVNLPPDPEMNQLLALENYIPVEKLGDQNKLNGGE</sequence>